<protein>
    <submittedName>
        <fullName evidence="1">Uncharacterized protein</fullName>
    </submittedName>
</protein>
<comment type="caution">
    <text evidence="1">The sequence shown here is derived from an EMBL/GenBank/DDBJ whole genome shotgun (WGS) entry which is preliminary data.</text>
</comment>
<evidence type="ECO:0000313" key="1">
    <source>
        <dbReference type="EMBL" id="GAA4516768.1"/>
    </source>
</evidence>
<accession>A0ABP8R3U9</accession>
<gene>
    <name evidence="1" type="ORF">GCM10023191_088240</name>
</gene>
<dbReference type="Proteomes" id="UP001500503">
    <property type="component" value="Unassembled WGS sequence"/>
</dbReference>
<evidence type="ECO:0000313" key="2">
    <source>
        <dbReference type="Proteomes" id="UP001500503"/>
    </source>
</evidence>
<name>A0ABP8R3U9_9ACTN</name>
<sequence>MWCGGGGSVRAEAGGPYAVIASGSGSEHASMSPEIIPAIGFTAFSGRFRAVSGLEFLVTAGDLSPHRAGHTPGAFI</sequence>
<proteinExistence type="predicted"/>
<dbReference type="EMBL" id="BAABHF010000054">
    <property type="protein sequence ID" value="GAA4516768.1"/>
    <property type="molecule type" value="Genomic_DNA"/>
</dbReference>
<reference evidence="2" key="1">
    <citation type="journal article" date="2019" name="Int. J. Syst. Evol. Microbiol.">
        <title>The Global Catalogue of Microorganisms (GCM) 10K type strain sequencing project: providing services to taxonomists for standard genome sequencing and annotation.</title>
        <authorList>
            <consortium name="The Broad Institute Genomics Platform"/>
            <consortium name="The Broad Institute Genome Sequencing Center for Infectious Disease"/>
            <person name="Wu L."/>
            <person name="Ma J."/>
        </authorList>
    </citation>
    <scope>NUCLEOTIDE SEQUENCE [LARGE SCALE GENOMIC DNA]</scope>
    <source>
        <strain evidence="2">JCM 17933</strain>
    </source>
</reference>
<keyword evidence="2" id="KW-1185">Reference proteome</keyword>
<organism evidence="1 2">
    <name type="scientific">Actinoallomurus oryzae</name>
    <dbReference type="NCBI Taxonomy" id="502180"/>
    <lineage>
        <taxon>Bacteria</taxon>
        <taxon>Bacillati</taxon>
        <taxon>Actinomycetota</taxon>
        <taxon>Actinomycetes</taxon>
        <taxon>Streptosporangiales</taxon>
        <taxon>Thermomonosporaceae</taxon>
        <taxon>Actinoallomurus</taxon>
    </lineage>
</organism>